<dbReference type="Pfam" id="PF20753">
    <property type="entry name" value="DUF6558_C"/>
    <property type="match status" value="1"/>
</dbReference>
<evidence type="ECO:0000313" key="3">
    <source>
        <dbReference type="Proteomes" id="UP000019364"/>
    </source>
</evidence>
<accession>W7YJ31</accession>
<dbReference type="RefSeq" id="WP_052020107.1">
    <property type="nucleotide sequence ID" value="NZ_BAVZ01000004.1"/>
</dbReference>
<dbReference type="eggNOG" id="ENOG5033P3R">
    <property type="taxonomic scope" value="Bacteria"/>
</dbReference>
<feature type="domain" description="Phage tail-like C-terminal" evidence="1">
    <location>
        <begin position="168"/>
        <end position="253"/>
    </location>
</feature>
<organism evidence="2 3">
    <name type="scientific">Paenibacillus pini JCM 16418</name>
    <dbReference type="NCBI Taxonomy" id="1236976"/>
    <lineage>
        <taxon>Bacteria</taxon>
        <taxon>Bacillati</taxon>
        <taxon>Bacillota</taxon>
        <taxon>Bacilli</taxon>
        <taxon>Bacillales</taxon>
        <taxon>Paenibacillaceae</taxon>
        <taxon>Paenibacillus</taxon>
    </lineage>
</organism>
<evidence type="ECO:0000313" key="2">
    <source>
        <dbReference type="EMBL" id="GAF07578.1"/>
    </source>
</evidence>
<dbReference type="Proteomes" id="UP000019364">
    <property type="component" value="Unassembled WGS sequence"/>
</dbReference>
<evidence type="ECO:0000259" key="1">
    <source>
        <dbReference type="Pfam" id="PF20753"/>
    </source>
</evidence>
<name>W7YJ31_9BACL</name>
<keyword evidence="3" id="KW-1185">Reference proteome</keyword>
<proteinExistence type="predicted"/>
<protein>
    <submittedName>
        <fullName evidence="2">Phage-related protein</fullName>
    </submittedName>
</protein>
<gene>
    <name evidence="2" type="ORF">JCM16418_1603</name>
</gene>
<dbReference type="STRING" id="1236976.JCM16418_1603"/>
<dbReference type="AlphaFoldDB" id="W7YJ31"/>
<dbReference type="InterPro" id="IPR048276">
    <property type="entry name" value="Phage_tail-like_C"/>
</dbReference>
<dbReference type="OrthoDB" id="2731856at2"/>
<dbReference type="EMBL" id="BAVZ01000004">
    <property type="protein sequence ID" value="GAF07578.1"/>
    <property type="molecule type" value="Genomic_DNA"/>
</dbReference>
<comment type="caution">
    <text evidence="2">The sequence shown here is derived from an EMBL/GenBank/DDBJ whole genome shotgun (WGS) entry which is preliminary data.</text>
</comment>
<sequence length="259" mass="30147">MTVAESLYFVYDGKRSDEMGIINVNLETGMLEENFLPEQNIKEITIRGKDAPYYMEKNRNPITLKLTFAFVADFNEEKLKHVSSWLANQPYYKPLYFSDNLNKWYYTLYTGEVKLIHNALKQGYITIEMRNISPYTYSPIYQSGIYDYSLNTSDGMDFTINNLGTLPCKPIIKLEKVGAGEVKIVNYSNRGKEFLIKNLVHGEFIEIDSDTEDISSNIPLTYHFDDTSGKYPYFTEGNNYIKIYGNCKIQWIYQFSSLY</sequence>
<dbReference type="Gene3D" id="2.40.30.200">
    <property type="match status" value="1"/>
</dbReference>
<reference evidence="2 3" key="1">
    <citation type="journal article" date="2014" name="Genome Announc.">
        <title>Draft Genome Sequence of Paenibacillus pini JCM 16418T, Isolated from the Rhizosphere of Pine Tree.</title>
        <authorList>
            <person name="Yuki M."/>
            <person name="Oshima K."/>
            <person name="Suda W."/>
            <person name="Oshida Y."/>
            <person name="Kitamura K."/>
            <person name="Iida Y."/>
            <person name="Hattori M."/>
            <person name="Ohkuma M."/>
        </authorList>
    </citation>
    <scope>NUCLEOTIDE SEQUENCE [LARGE SCALE GENOMIC DNA]</scope>
    <source>
        <strain evidence="2 3">JCM 16418</strain>
    </source>
</reference>